<organism evidence="14 15">
    <name type="scientific">Pseudoduganella dura</name>
    <dbReference type="NCBI Taxonomy" id="321982"/>
    <lineage>
        <taxon>Bacteria</taxon>
        <taxon>Pseudomonadati</taxon>
        <taxon>Pseudomonadota</taxon>
        <taxon>Betaproteobacteria</taxon>
        <taxon>Burkholderiales</taxon>
        <taxon>Oxalobacteraceae</taxon>
        <taxon>Telluria group</taxon>
        <taxon>Pseudoduganella</taxon>
    </lineage>
</organism>
<feature type="compositionally biased region" description="Polar residues" evidence="7">
    <location>
        <begin position="996"/>
        <end position="1007"/>
    </location>
</feature>
<dbReference type="Pfam" id="PF03705">
    <property type="entry name" value="CheR_N"/>
    <property type="match status" value="1"/>
</dbReference>
<evidence type="ECO:0000256" key="2">
    <source>
        <dbReference type="ARBA" id="ARBA00012438"/>
    </source>
</evidence>
<dbReference type="Gene3D" id="1.10.287.130">
    <property type="match status" value="1"/>
</dbReference>
<dbReference type="InterPro" id="IPR013767">
    <property type="entry name" value="PAS_fold"/>
</dbReference>
<dbReference type="GO" id="GO:0006935">
    <property type="term" value="P:chemotaxis"/>
    <property type="evidence" value="ECO:0007669"/>
    <property type="project" value="UniProtKB-UniRule"/>
</dbReference>
<keyword evidence="15" id="KW-1185">Reference proteome</keyword>
<dbReference type="GO" id="GO:0005737">
    <property type="term" value="C:cytoplasm"/>
    <property type="evidence" value="ECO:0007669"/>
    <property type="project" value="InterPro"/>
</dbReference>
<dbReference type="Pfam" id="PF02518">
    <property type="entry name" value="HATPase_c"/>
    <property type="match status" value="1"/>
</dbReference>
<dbReference type="InterPro" id="IPR035965">
    <property type="entry name" value="PAS-like_dom_sf"/>
</dbReference>
<dbReference type="Pfam" id="PF01339">
    <property type="entry name" value="CheB_methylest"/>
    <property type="match status" value="1"/>
</dbReference>
<dbReference type="PROSITE" id="PS50110">
    <property type="entry name" value="RESPONSE_REGULATORY"/>
    <property type="match status" value="1"/>
</dbReference>
<dbReference type="Pfam" id="PF00989">
    <property type="entry name" value="PAS"/>
    <property type="match status" value="1"/>
</dbReference>
<dbReference type="InterPro" id="IPR001789">
    <property type="entry name" value="Sig_transdc_resp-reg_receiver"/>
</dbReference>
<evidence type="ECO:0000256" key="5">
    <source>
        <dbReference type="PROSITE-ProRule" id="PRU00169"/>
    </source>
</evidence>
<dbReference type="CDD" id="cd00075">
    <property type="entry name" value="HATPase"/>
    <property type="match status" value="1"/>
</dbReference>
<dbReference type="SMART" id="SM00091">
    <property type="entry name" value="PAS"/>
    <property type="match status" value="3"/>
</dbReference>
<accession>A0A6I3XM92</accession>
<dbReference type="Gene3D" id="3.30.565.10">
    <property type="entry name" value="Histidine kinase-like ATPase, C-terminal domain"/>
    <property type="match status" value="1"/>
</dbReference>
<keyword evidence="3 4" id="KW-0145">Chemotaxis</keyword>
<dbReference type="InterPro" id="IPR036097">
    <property type="entry name" value="HisK_dim/P_sf"/>
</dbReference>
<dbReference type="GO" id="GO:0006355">
    <property type="term" value="P:regulation of DNA-templated transcription"/>
    <property type="evidence" value="ECO:0007669"/>
    <property type="project" value="InterPro"/>
</dbReference>
<feature type="domain" description="Histidine kinase" evidence="8">
    <location>
        <begin position="1018"/>
        <end position="1238"/>
    </location>
</feature>
<evidence type="ECO:0000259" key="13">
    <source>
        <dbReference type="PROSITE" id="PS50123"/>
    </source>
</evidence>
<dbReference type="PROSITE" id="PS50113">
    <property type="entry name" value="PAC"/>
    <property type="match status" value="1"/>
</dbReference>
<dbReference type="GO" id="GO:0000156">
    <property type="term" value="F:phosphorelay response regulator activity"/>
    <property type="evidence" value="ECO:0007669"/>
    <property type="project" value="InterPro"/>
</dbReference>
<dbReference type="InterPro" id="IPR000700">
    <property type="entry name" value="PAS-assoc_C"/>
</dbReference>
<dbReference type="RefSeq" id="WP_155711241.1">
    <property type="nucleotide sequence ID" value="NZ_BMWU01000050.1"/>
</dbReference>
<dbReference type="GO" id="GO:0000155">
    <property type="term" value="F:phosphorelay sensor kinase activity"/>
    <property type="evidence" value="ECO:0007669"/>
    <property type="project" value="InterPro"/>
</dbReference>
<dbReference type="InterPro" id="IPR003594">
    <property type="entry name" value="HATPase_dom"/>
</dbReference>
<protein>
    <recommendedName>
        <fullName evidence="2">histidine kinase</fullName>
        <ecNumber evidence="2">2.7.13.3</ecNumber>
    </recommendedName>
</protein>
<feature type="coiled-coil region" evidence="6">
    <location>
        <begin position="667"/>
        <end position="729"/>
    </location>
</feature>
<dbReference type="InterPro" id="IPR003661">
    <property type="entry name" value="HisK_dim/P_dom"/>
</dbReference>
<dbReference type="SUPFAM" id="SSF55874">
    <property type="entry name" value="ATPase domain of HSP90 chaperone/DNA topoisomerase II/histidine kinase"/>
    <property type="match status" value="1"/>
</dbReference>
<dbReference type="PROSITE" id="PS50123">
    <property type="entry name" value="CHER"/>
    <property type="match status" value="1"/>
</dbReference>
<proteinExistence type="predicted"/>
<dbReference type="InterPro" id="IPR000014">
    <property type="entry name" value="PAS"/>
</dbReference>
<feature type="region of interest" description="Disordered" evidence="7">
    <location>
        <begin position="919"/>
        <end position="945"/>
    </location>
</feature>
<evidence type="ECO:0000256" key="7">
    <source>
        <dbReference type="SAM" id="MobiDB-lite"/>
    </source>
</evidence>
<keyword evidence="6" id="KW-0175">Coiled coil</keyword>
<dbReference type="Gene3D" id="3.40.50.2300">
    <property type="match status" value="1"/>
</dbReference>
<dbReference type="PROSITE" id="PS50109">
    <property type="entry name" value="HIS_KIN"/>
    <property type="match status" value="1"/>
</dbReference>
<feature type="domain" description="CheR-type methyltransferase" evidence="13">
    <location>
        <begin position="227"/>
        <end position="502"/>
    </location>
</feature>
<dbReference type="SMART" id="SM00388">
    <property type="entry name" value="HisKA"/>
    <property type="match status" value="1"/>
</dbReference>
<dbReference type="SUPFAM" id="SSF53335">
    <property type="entry name" value="S-adenosyl-L-methionine-dependent methyltransferases"/>
    <property type="match status" value="1"/>
</dbReference>
<dbReference type="PROSITE" id="PS50112">
    <property type="entry name" value="PAS"/>
    <property type="match status" value="1"/>
</dbReference>
<dbReference type="SUPFAM" id="SSF55785">
    <property type="entry name" value="PYP-like sensor domain (PAS domain)"/>
    <property type="match status" value="2"/>
</dbReference>
<dbReference type="InterPro" id="IPR022641">
    <property type="entry name" value="CheR_N"/>
</dbReference>
<dbReference type="InterPro" id="IPR005467">
    <property type="entry name" value="His_kinase_dom"/>
</dbReference>
<dbReference type="CDD" id="cd00082">
    <property type="entry name" value="HisKA"/>
    <property type="match status" value="1"/>
</dbReference>
<dbReference type="PANTHER" id="PTHR24422:SF27">
    <property type="entry name" value="PROTEIN-GLUTAMATE O-METHYLTRANSFERASE"/>
    <property type="match status" value="1"/>
</dbReference>
<dbReference type="GO" id="GO:0008984">
    <property type="term" value="F:protein-glutamate methylesterase activity"/>
    <property type="evidence" value="ECO:0007669"/>
    <property type="project" value="InterPro"/>
</dbReference>
<dbReference type="CDD" id="cd16434">
    <property type="entry name" value="CheB-CheR_fusion"/>
    <property type="match status" value="1"/>
</dbReference>
<dbReference type="InterPro" id="IPR011006">
    <property type="entry name" value="CheY-like_superfamily"/>
</dbReference>
<sequence>MSHSGTPLAVDPAPAVRPSDLHFPIVGLGASAGGLPALLQFFENMPAGNGMAFVVILHLSPTHQSSADNVLQRVTPMPVIQVTERVHIEREHVYVIAPNQQLWMDDGSLGVSELTRNPGQHVAIDVFFRTLAEAHRERAFAVVLSGTGADGAVGIERVKEHGGLTLAQDPHDAEHDGMPQAAIGTGMIDFVLPAADIPAKLIELWDNARQIHLPPTGDGDGAIGPAPQEQEKVHDEEALQSVISMLCAHTGHDFSYYKRATVLRRIERRLQVKGVATLPDYALLLGREEGEFKALLNDMLIGVTNFFRDRDAFEALERDVIPELFRDKARGEQVRVWVAACATGQEAYSVAMLLADQAAQQERPPEIQVFASDIDEHAIGTARAGVYPASIVMDVPPTRVRQFFTKEDDRYRIRKAVRDRILFAAHNLLRDPPFSKLDMISCRNLLIYLNRDVQLRVMEMFHSALKPEGFLFLGSSESADAAAEFFVPFDKKNRIYRARPLSRAARYLPALSNAQASRAQEQVAVGGVVRREFSYADVHQRALSRFAPPSLVVDREANIVHMSDSAGRFLRHVGGEPSRNALALVLPEMRLELRTALYQAHQSGNSVEAQRVLVRRDDKAWFVNIIVRPFSDEVANRDFTLILFEEIAQSLNDERPEVLSQHKDLVLNQLEAELQRSKEKLQETIEHAEGSNEELRASNEELQAINEELRSTTEELETSKEELQSVNEELITVNYELKVKVEETGKANDDLNNLIASTDIATIFVDRALRIKRFTPRAADIFSIIPNDIGRSLLDITHRLDYDELSGDVSSTFDTLRLVEREVRSNEGRYYIVRLLPYRTTEDKIEGAVMTFFDITGRREAEEKVRTGEVWMRLVAESTDDYAIVTVDAAGFVTGWNKGAERNFGWSEEEMMGRSLDPIFTPEDRAAGAPADERRRAAEDGRAEDERWHLRKDGSRFFCAGITTPLQHSQFHGFAKIARDQTTRAQHDNRREAALTSEQAGRSQAESASAMKDEFLAVMSHELRHPLNLIYINVELLSRLPAVRQSPPALRAASIIRNSVASQAKIIEDLMDMSRVSTGKLALACRDVDLTDIAVRLIDMMRADPVVAGLTLRLLPPDEPLVVSVDPVRIEQVMLNLLSNAVKFTPAGGTVALKLWRDDRMAVVEVEDNGAGIDPEHLPDVFRMYRQGGAQPVRSKAGLGIGLALVHQLVELHGGSVAAASDGPGRGCRFTVRLPLVSELHPEDPSGTGADGALAGRRILILDDTEDTAETFQALLQLEGAEVLLATTARRALDLLREHGADLVISDLSMPDMDGFEFMRAVRAEPALRHVPAIALSGLGREQDIQRAREAGFSDFMTKPVTLELLSERVDRLLPRG</sequence>
<dbReference type="InterPro" id="IPR050903">
    <property type="entry name" value="Bact_Chemotaxis_MeTrfase"/>
</dbReference>
<dbReference type="NCBIfam" id="TIGR00229">
    <property type="entry name" value="sensory_box"/>
    <property type="match status" value="1"/>
</dbReference>
<dbReference type="PROSITE" id="PS50122">
    <property type="entry name" value="CHEB"/>
    <property type="match status" value="1"/>
</dbReference>
<dbReference type="CDD" id="cd00130">
    <property type="entry name" value="PAS"/>
    <property type="match status" value="3"/>
</dbReference>
<dbReference type="EMBL" id="WNWM01000002">
    <property type="protein sequence ID" value="MUI15563.1"/>
    <property type="molecule type" value="Genomic_DNA"/>
</dbReference>
<evidence type="ECO:0000313" key="14">
    <source>
        <dbReference type="EMBL" id="MUI15563.1"/>
    </source>
</evidence>
<evidence type="ECO:0000256" key="3">
    <source>
        <dbReference type="ARBA" id="ARBA00022500"/>
    </source>
</evidence>
<feature type="modified residue" description="4-aspartylphosphate" evidence="5">
    <location>
        <position position="1307"/>
    </location>
</feature>
<dbReference type="Pfam" id="PF13596">
    <property type="entry name" value="PAS_10"/>
    <property type="match status" value="1"/>
</dbReference>
<dbReference type="InterPro" id="IPR022642">
    <property type="entry name" value="CheR_C"/>
</dbReference>
<evidence type="ECO:0000259" key="12">
    <source>
        <dbReference type="PROSITE" id="PS50122"/>
    </source>
</evidence>
<dbReference type="Proteomes" id="UP000431684">
    <property type="component" value="Unassembled WGS sequence"/>
</dbReference>
<dbReference type="Gene3D" id="3.40.50.150">
    <property type="entry name" value="Vaccinia Virus protein VP39"/>
    <property type="match status" value="1"/>
</dbReference>
<feature type="domain" description="CheB-type methylesterase" evidence="12">
    <location>
        <begin position="12"/>
        <end position="208"/>
    </location>
</feature>
<evidence type="ECO:0000259" key="8">
    <source>
        <dbReference type="PROSITE" id="PS50109"/>
    </source>
</evidence>
<feature type="region of interest" description="Disordered" evidence="7">
    <location>
        <begin position="981"/>
        <end position="1007"/>
    </location>
</feature>
<evidence type="ECO:0000256" key="1">
    <source>
        <dbReference type="ARBA" id="ARBA00000085"/>
    </source>
</evidence>
<feature type="compositionally biased region" description="Basic and acidic residues" evidence="7">
    <location>
        <begin position="922"/>
        <end position="945"/>
    </location>
</feature>
<dbReference type="InterPro" id="IPR000780">
    <property type="entry name" value="CheR_MeTrfase"/>
</dbReference>
<dbReference type="Pfam" id="PF01739">
    <property type="entry name" value="CheR"/>
    <property type="match status" value="1"/>
</dbReference>
<dbReference type="PRINTS" id="PR00996">
    <property type="entry name" value="CHERMTFRASE"/>
</dbReference>
<feature type="compositionally biased region" description="Basic and acidic residues" evidence="7">
    <location>
        <begin position="981"/>
        <end position="993"/>
    </location>
</feature>
<feature type="domain" description="Response regulatory" evidence="9">
    <location>
        <begin position="1258"/>
        <end position="1374"/>
    </location>
</feature>
<dbReference type="SUPFAM" id="SSF47757">
    <property type="entry name" value="Chemotaxis receptor methyltransferase CheR, N-terminal domain"/>
    <property type="match status" value="1"/>
</dbReference>
<gene>
    <name evidence="14" type="ORF">GJV26_24355</name>
</gene>
<evidence type="ECO:0000259" key="10">
    <source>
        <dbReference type="PROSITE" id="PS50112"/>
    </source>
</evidence>
<dbReference type="GO" id="GO:0008757">
    <property type="term" value="F:S-adenosylmethionine-dependent methyltransferase activity"/>
    <property type="evidence" value="ECO:0007669"/>
    <property type="project" value="InterPro"/>
</dbReference>
<dbReference type="InterPro" id="IPR029063">
    <property type="entry name" value="SAM-dependent_MTases_sf"/>
</dbReference>
<dbReference type="InterPro" id="IPR036890">
    <property type="entry name" value="HATPase_C_sf"/>
</dbReference>
<evidence type="ECO:0000256" key="6">
    <source>
        <dbReference type="SAM" id="Coils"/>
    </source>
</evidence>
<feature type="domain" description="PAC" evidence="11">
    <location>
        <begin position="817"/>
        <end position="867"/>
    </location>
</feature>
<dbReference type="SUPFAM" id="SSF52172">
    <property type="entry name" value="CheY-like"/>
    <property type="match status" value="1"/>
</dbReference>
<dbReference type="SMART" id="SM00387">
    <property type="entry name" value="HATPase_c"/>
    <property type="match status" value="1"/>
</dbReference>
<keyword evidence="5" id="KW-0597">Phosphoprotein</keyword>
<evidence type="ECO:0000256" key="4">
    <source>
        <dbReference type="PROSITE-ProRule" id="PRU00050"/>
    </source>
</evidence>
<comment type="caution">
    <text evidence="14">The sequence shown here is derived from an EMBL/GenBank/DDBJ whole genome shotgun (WGS) entry which is preliminary data.</text>
</comment>
<evidence type="ECO:0000259" key="9">
    <source>
        <dbReference type="PROSITE" id="PS50110"/>
    </source>
</evidence>
<dbReference type="InterPro" id="IPR035909">
    <property type="entry name" value="CheB_C"/>
</dbReference>
<dbReference type="SUPFAM" id="SSF47384">
    <property type="entry name" value="Homodimeric domain of signal transducing histidine kinase"/>
    <property type="match status" value="1"/>
</dbReference>
<dbReference type="Gene3D" id="3.40.50.180">
    <property type="entry name" value="Methylesterase CheB, C-terminal domain"/>
    <property type="match status" value="1"/>
</dbReference>
<dbReference type="SMART" id="SM00138">
    <property type="entry name" value="MeTrc"/>
    <property type="match status" value="1"/>
</dbReference>
<feature type="active site" evidence="4">
    <location>
        <position position="31"/>
    </location>
</feature>
<dbReference type="Gene3D" id="3.30.450.20">
    <property type="entry name" value="PAS domain"/>
    <property type="match status" value="2"/>
</dbReference>
<dbReference type="InterPro" id="IPR000673">
    <property type="entry name" value="Sig_transdc_resp-reg_Me-estase"/>
</dbReference>
<dbReference type="Pfam" id="PF00512">
    <property type="entry name" value="HisKA"/>
    <property type="match status" value="1"/>
</dbReference>
<dbReference type="EC" id="2.7.13.3" evidence="2"/>
<dbReference type="PANTHER" id="PTHR24422">
    <property type="entry name" value="CHEMOTAXIS PROTEIN METHYLTRANSFERASE"/>
    <property type="match status" value="1"/>
</dbReference>
<dbReference type="OrthoDB" id="9816309at2"/>
<evidence type="ECO:0000313" key="15">
    <source>
        <dbReference type="Proteomes" id="UP000431684"/>
    </source>
</evidence>
<comment type="catalytic activity">
    <reaction evidence="1">
        <text>ATP + protein L-histidine = ADP + protein N-phospho-L-histidine.</text>
        <dbReference type="EC" id="2.7.13.3"/>
    </reaction>
</comment>
<feature type="active site" evidence="4">
    <location>
        <position position="58"/>
    </location>
</feature>
<feature type="domain" description="PAS" evidence="10">
    <location>
        <begin position="868"/>
        <end position="941"/>
    </location>
</feature>
<dbReference type="SUPFAM" id="SSF52738">
    <property type="entry name" value="Methylesterase CheB, C-terminal domain"/>
    <property type="match status" value="1"/>
</dbReference>
<reference evidence="14 15" key="1">
    <citation type="submission" date="2019-11" db="EMBL/GenBank/DDBJ databases">
        <title>Draft Genome Sequences of Six Type Strains of the Genus Massilia.</title>
        <authorList>
            <person name="Miess H."/>
            <person name="Frediansyah A."/>
            <person name="Goeker M."/>
            <person name="Gross H."/>
        </authorList>
    </citation>
    <scope>NUCLEOTIDE SEQUENCE [LARGE SCALE GENOMIC DNA]</scope>
    <source>
        <strain evidence="14 15">DSM 17513</strain>
    </source>
</reference>
<keyword evidence="4" id="KW-0378">Hydrolase</keyword>
<name>A0A6I3XM92_9BURK</name>
<feature type="active site" evidence="4">
    <location>
        <position position="150"/>
    </location>
</feature>
<evidence type="ECO:0000259" key="11">
    <source>
        <dbReference type="PROSITE" id="PS50113"/>
    </source>
</evidence>
<dbReference type="SMART" id="SM00448">
    <property type="entry name" value="REC"/>
    <property type="match status" value="1"/>
</dbReference>
<dbReference type="Pfam" id="PF00072">
    <property type="entry name" value="Response_reg"/>
    <property type="match status" value="1"/>
</dbReference>
<dbReference type="CDD" id="cd17580">
    <property type="entry name" value="REC_2_DhkD-like"/>
    <property type="match status" value="1"/>
</dbReference>